<dbReference type="InterPro" id="IPR003593">
    <property type="entry name" value="AAA+_ATPase"/>
</dbReference>
<dbReference type="PANTHER" id="PTHR30258:SF2">
    <property type="entry name" value="COMG OPERON PROTEIN 1"/>
    <property type="match status" value="1"/>
</dbReference>
<dbReference type="InterPro" id="IPR027417">
    <property type="entry name" value="P-loop_NTPase"/>
</dbReference>
<dbReference type="SMART" id="SM00382">
    <property type="entry name" value="AAA"/>
    <property type="match status" value="1"/>
</dbReference>
<keyword evidence="2" id="KW-0547">Nucleotide-binding</keyword>
<dbReference type="SUPFAM" id="SSF52540">
    <property type="entry name" value="P-loop containing nucleoside triphosphate hydrolases"/>
    <property type="match status" value="1"/>
</dbReference>
<evidence type="ECO:0000256" key="2">
    <source>
        <dbReference type="ARBA" id="ARBA00022741"/>
    </source>
</evidence>
<dbReference type="AlphaFoldDB" id="A0A0A5GFT5"/>
<dbReference type="Pfam" id="PF00437">
    <property type="entry name" value="T2SSE"/>
    <property type="match status" value="1"/>
</dbReference>
<dbReference type="GO" id="GO:0005886">
    <property type="term" value="C:plasma membrane"/>
    <property type="evidence" value="ECO:0007669"/>
    <property type="project" value="TreeGrafter"/>
</dbReference>
<evidence type="ECO:0000256" key="3">
    <source>
        <dbReference type="ARBA" id="ARBA00022840"/>
    </source>
</evidence>
<dbReference type="Proteomes" id="UP000030528">
    <property type="component" value="Unassembled WGS sequence"/>
</dbReference>
<comment type="caution">
    <text evidence="5">The sequence shown here is derived from an EMBL/GenBank/DDBJ whole genome shotgun (WGS) entry which is preliminary data.</text>
</comment>
<evidence type="ECO:0000313" key="6">
    <source>
        <dbReference type="Proteomes" id="UP000030528"/>
    </source>
</evidence>
<dbReference type="Gene3D" id="3.30.450.90">
    <property type="match status" value="1"/>
</dbReference>
<dbReference type="PROSITE" id="PS00662">
    <property type="entry name" value="T2SP_E"/>
    <property type="match status" value="1"/>
</dbReference>
<evidence type="ECO:0000313" key="5">
    <source>
        <dbReference type="EMBL" id="KGX90879.1"/>
    </source>
</evidence>
<dbReference type="EMBL" id="AVPE01000012">
    <property type="protein sequence ID" value="KGX90879.1"/>
    <property type="molecule type" value="Genomic_DNA"/>
</dbReference>
<dbReference type="STRING" id="1385510.GCA_000425205_02740"/>
<sequence length="329" mass="36891">MTVTAKSANACIQRAIEQGATDIHFCPYEDEVMVYHRIGGERMYEDRLALTDYVPLLAYFKFSANMDIGEMRKPQNGHYVHQEKEFTYALRLSTLPLTETESLAIRILPQKSLPALQELFLFPQQATLMSQWMRTASGMIVFTGPTGSGKTTTMYALLLSLLQEHSFQTITLEDPIEQPLKDILQVQVNEKSGMDYHTGLKAALRHDPDIIMIGEIRDRETAQFAFHAAHTGHLVITTLHAKNAFGTLYRLREMGISMTDLQQTLTAVASLQLLPTLTSKSKRAAIVELLNGALLERAIEGNAPTEGEGFQPFARLRRKAYALGYIKTP</sequence>
<evidence type="ECO:0000259" key="4">
    <source>
        <dbReference type="PROSITE" id="PS00662"/>
    </source>
</evidence>
<evidence type="ECO:0000256" key="1">
    <source>
        <dbReference type="ARBA" id="ARBA00006611"/>
    </source>
</evidence>
<dbReference type="PANTHER" id="PTHR30258">
    <property type="entry name" value="TYPE II SECRETION SYSTEM PROTEIN GSPE-RELATED"/>
    <property type="match status" value="1"/>
</dbReference>
<dbReference type="Gene3D" id="3.40.50.300">
    <property type="entry name" value="P-loop containing nucleotide triphosphate hydrolases"/>
    <property type="match status" value="1"/>
</dbReference>
<protein>
    <submittedName>
        <fullName evidence="5">Competence protein ComG</fullName>
    </submittedName>
</protein>
<dbReference type="GO" id="GO:0005524">
    <property type="term" value="F:ATP binding"/>
    <property type="evidence" value="ECO:0007669"/>
    <property type="project" value="UniProtKB-KW"/>
</dbReference>
<dbReference type="eggNOG" id="COG2804">
    <property type="taxonomic scope" value="Bacteria"/>
</dbReference>
<proteinExistence type="inferred from homology"/>
<name>A0A0A5GFT5_9BACI</name>
<keyword evidence="3" id="KW-0067">ATP-binding</keyword>
<accession>A0A0A5GFT5</accession>
<reference evidence="5 6" key="1">
    <citation type="submission" date="2013-08" db="EMBL/GenBank/DDBJ databases">
        <authorList>
            <person name="Huang J."/>
            <person name="Wang G."/>
        </authorList>
    </citation>
    <scope>NUCLEOTIDE SEQUENCE [LARGE SCALE GENOMIC DNA]</scope>
    <source>
        <strain evidence="5 6">JSM 076056</strain>
    </source>
</reference>
<dbReference type="InterPro" id="IPR001482">
    <property type="entry name" value="T2SS/T4SS_dom"/>
</dbReference>
<dbReference type="GO" id="GO:0016887">
    <property type="term" value="F:ATP hydrolysis activity"/>
    <property type="evidence" value="ECO:0007669"/>
    <property type="project" value="TreeGrafter"/>
</dbReference>
<dbReference type="InterPro" id="IPR047667">
    <property type="entry name" value="ATPase_ComGA"/>
</dbReference>
<keyword evidence="6" id="KW-1185">Reference proteome</keyword>
<gene>
    <name evidence="5" type="ORF">N781_05795</name>
</gene>
<comment type="similarity">
    <text evidence="1">Belongs to the GSP E family.</text>
</comment>
<dbReference type="CDD" id="cd01129">
    <property type="entry name" value="PulE-GspE-like"/>
    <property type="match status" value="1"/>
</dbReference>
<organism evidence="5 6">
    <name type="scientific">Pontibacillus halophilus JSM 076056 = DSM 19796</name>
    <dbReference type="NCBI Taxonomy" id="1385510"/>
    <lineage>
        <taxon>Bacteria</taxon>
        <taxon>Bacillati</taxon>
        <taxon>Bacillota</taxon>
        <taxon>Bacilli</taxon>
        <taxon>Bacillales</taxon>
        <taxon>Bacillaceae</taxon>
        <taxon>Pontibacillus</taxon>
    </lineage>
</organism>
<dbReference type="NCBIfam" id="NF041000">
    <property type="entry name" value="ATPase_ComGA"/>
    <property type="match status" value="1"/>
</dbReference>
<feature type="domain" description="Bacterial type II secretion system protein E" evidence="4">
    <location>
        <begin position="204"/>
        <end position="218"/>
    </location>
</feature>